<proteinExistence type="predicted"/>
<dbReference type="Pfam" id="PF07993">
    <property type="entry name" value="NAD_binding_4"/>
    <property type="match status" value="1"/>
</dbReference>
<protein>
    <recommendedName>
        <fullName evidence="3">Carrier domain-containing protein</fullName>
    </recommendedName>
</protein>
<dbReference type="Pfam" id="PF00550">
    <property type="entry name" value="PP-binding"/>
    <property type="match status" value="1"/>
</dbReference>
<dbReference type="SUPFAM" id="SSF47336">
    <property type="entry name" value="ACP-like"/>
    <property type="match status" value="1"/>
</dbReference>
<dbReference type="Gene3D" id="3.40.50.12780">
    <property type="entry name" value="N-terminal domain of ligase-like"/>
    <property type="match status" value="1"/>
</dbReference>
<dbReference type="NCBIfam" id="TIGR01733">
    <property type="entry name" value="AA-adenyl-dom"/>
    <property type="match status" value="1"/>
</dbReference>
<dbReference type="EMBL" id="JAFEKC020000008">
    <property type="protein sequence ID" value="KAK0513531.1"/>
    <property type="molecule type" value="Genomic_DNA"/>
</dbReference>
<dbReference type="SUPFAM" id="SSF56801">
    <property type="entry name" value="Acetyl-CoA synthetase-like"/>
    <property type="match status" value="1"/>
</dbReference>
<evidence type="ECO:0000259" key="3">
    <source>
        <dbReference type="PROSITE" id="PS50075"/>
    </source>
</evidence>
<organism evidence="4 5">
    <name type="scientific">Cladonia borealis</name>
    <dbReference type="NCBI Taxonomy" id="184061"/>
    <lineage>
        <taxon>Eukaryota</taxon>
        <taxon>Fungi</taxon>
        <taxon>Dikarya</taxon>
        <taxon>Ascomycota</taxon>
        <taxon>Pezizomycotina</taxon>
        <taxon>Lecanoromycetes</taxon>
        <taxon>OSLEUM clade</taxon>
        <taxon>Lecanoromycetidae</taxon>
        <taxon>Lecanorales</taxon>
        <taxon>Lecanorineae</taxon>
        <taxon>Cladoniaceae</taxon>
        <taxon>Cladonia</taxon>
    </lineage>
</organism>
<keyword evidence="1" id="KW-0596">Phosphopantetheine</keyword>
<comment type="caution">
    <text evidence="4">The sequence shown here is derived from an EMBL/GenBank/DDBJ whole genome shotgun (WGS) entry which is preliminary data.</text>
</comment>
<dbReference type="Gene3D" id="1.10.1200.10">
    <property type="entry name" value="ACP-like"/>
    <property type="match status" value="1"/>
</dbReference>
<evidence type="ECO:0000256" key="1">
    <source>
        <dbReference type="ARBA" id="ARBA00022450"/>
    </source>
</evidence>
<accession>A0AA39R4Y0</accession>
<reference evidence="4" key="1">
    <citation type="submission" date="2023-03" db="EMBL/GenBank/DDBJ databases">
        <title>Complete genome of Cladonia borealis.</title>
        <authorList>
            <person name="Park H."/>
        </authorList>
    </citation>
    <scope>NUCLEOTIDE SEQUENCE</scope>
    <source>
        <strain evidence="4">ANT050790</strain>
    </source>
</reference>
<dbReference type="CDD" id="cd05918">
    <property type="entry name" value="A_NRPS_SidN3_like"/>
    <property type="match status" value="1"/>
</dbReference>
<dbReference type="InterPro" id="IPR045851">
    <property type="entry name" value="AMP-bd_C_sf"/>
</dbReference>
<dbReference type="InterPro" id="IPR013120">
    <property type="entry name" value="FAR_NAD-bd"/>
</dbReference>
<dbReference type="PROSITE" id="PS50075">
    <property type="entry name" value="CARRIER"/>
    <property type="match status" value="1"/>
</dbReference>
<dbReference type="Pfam" id="PF00501">
    <property type="entry name" value="AMP-binding"/>
    <property type="match status" value="1"/>
</dbReference>
<dbReference type="InterPro" id="IPR036291">
    <property type="entry name" value="NAD(P)-bd_dom_sf"/>
</dbReference>
<dbReference type="InterPro" id="IPR000873">
    <property type="entry name" value="AMP-dep_synth/lig_dom"/>
</dbReference>
<evidence type="ECO:0000256" key="2">
    <source>
        <dbReference type="ARBA" id="ARBA00022553"/>
    </source>
</evidence>
<dbReference type="PROSITE" id="PS00455">
    <property type="entry name" value="AMP_BINDING"/>
    <property type="match status" value="1"/>
</dbReference>
<feature type="domain" description="Carrier" evidence="3">
    <location>
        <begin position="794"/>
        <end position="873"/>
    </location>
</feature>
<dbReference type="PANTHER" id="PTHR44845">
    <property type="entry name" value="CARRIER DOMAIN-CONTAINING PROTEIN"/>
    <property type="match status" value="1"/>
</dbReference>
<gene>
    <name evidence="4" type="ORF">JMJ35_004517</name>
</gene>
<dbReference type="InterPro" id="IPR010071">
    <property type="entry name" value="AA_adenyl_dom"/>
</dbReference>
<dbReference type="PANTHER" id="PTHR44845:SF4">
    <property type="entry name" value="NONRIBOSOMAL PEPTIDE SYNTHASE INPA"/>
    <property type="match status" value="1"/>
</dbReference>
<evidence type="ECO:0000313" key="5">
    <source>
        <dbReference type="Proteomes" id="UP001166286"/>
    </source>
</evidence>
<dbReference type="InterPro" id="IPR042099">
    <property type="entry name" value="ANL_N_sf"/>
</dbReference>
<evidence type="ECO:0000313" key="4">
    <source>
        <dbReference type="EMBL" id="KAK0513531.1"/>
    </source>
</evidence>
<dbReference type="InterPro" id="IPR036736">
    <property type="entry name" value="ACP-like_sf"/>
</dbReference>
<dbReference type="InterPro" id="IPR020845">
    <property type="entry name" value="AMP-binding_CS"/>
</dbReference>
<keyword evidence="5" id="KW-1185">Reference proteome</keyword>
<sequence length="1309" mass="145198">MQQRKALQHQHCHFPIATRRTLKESHFRAIGVFDQEDGVIAWERDDQRLRDSVLNAWAVLLRHYVRNDMIAFLTFSNSPGHHGIGDAKWKSCFGEETEIVMLQYQLLDNLQIHEIRPSESTKCTNYDMGDVRINTLVRFSRSCDKCSLQSTEIHSMSARAEDASAMKDIDLALSVGNGPSDVSLGYRYPMISKDYAFTVSNNFRTIFRQITSDFELRICQVDVASEYDSRMMLTWNPKEPFATRQETCMHDLVEGRVREIPSSQAVCAWDGSLTYSQLDTLSNIAARRLTCLGIGPGVYVPFAFEKSKWAVVASLGILKAGGAFVPLNPRDPRARLIEILRNVNADVVVTMEAFVATFEGLVRHIEVISTDTMHQRPITEGSCEYIRPNGLSSSHIKTVSPKDPIFVLFTSGSTGKPKGMIHEHGAICTHATTHGEAMGYQGARVLQFAAHTFDVAIIDIFTTLIFGGCICIPSEEDRRNNIVEVINNMRVDYAILTPSFAGLLEPSEVPTLKTLAVGGEALPQDRIERWAEKVRFIQIYGPAEVGICLTKIMSPSTGPEEVGRPLPNCSCWLVEPDDTDRLVPIGAAGEMIIAGPTLACGYLNDDVKTQLSFIAPPTWAIRMGLQFKRFYKTGDLLRYDVDTLDGSYRFVGRKDAQIKLRGQRIEPGEVEYHLGQLPNVAVSMVTRPDEGCFAGELVAVVQMQHFNGERSKVRDESISLAPFQSLPIEMVRQYLSKILPHYMVPTVCLVVNSMPFVPSLKIDRRLVSIWLTGMDARPSGLNMKVFGRLNPNEITANALSIEVAQLLAGKTKATCFVFEGHDFAIQDAGIDSIQTISLLMSIQKQYRRKISVTVLLSSKTTIRGLARLIDETEEPALDGHGLVNGDISPRCITMQATAVDLCYNSKVLTEDLFRNINVNKDGRPSGPIENVFLTGATGYLGSAILRQLLESPNIKVYALIYCSTKTRGLQRIVDAATLYGWWQDEYISRIYVWPGDLTKTSLGLGTTELERLRGERVPRDLSIHAIIHNGAKVHYSSDYETLKAVNVTSTFELLQITARATHISTFVYVSGGEKPNGNASSASLDHLIDASGYTQTKVLAEQLVRKCVDHAAFKMISLRIVKPGYIIGSIHKGIANQNDFIWRLVAGCIEIAAYNRDEAGHWLFVADVDRVADSVTKGVFGGDDPRGKYPSGHVDRVLDGLRFSELWDVVADVYGMAFEALGQDEWMSRLRDKVLESGDTHLLFPLLHVLERDGGCLGEEASPMAATAGIKVVVEKNVRHLIDVGFLPIPKAKMGRGCGFIADLGEKES</sequence>
<dbReference type="SUPFAM" id="SSF51735">
    <property type="entry name" value="NAD(P)-binding Rossmann-fold domains"/>
    <property type="match status" value="1"/>
</dbReference>
<dbReference type="Gene3D" id="3.40.50.720">
    <property type="entry name" value="NAD(P)-binding Rossmann-like Domain"/>
    <property type="match status" value="1"/>
</dbReference>
<dbReference type="InterPro" id="IPR009081">
    <property type="entry name" value="PP-bd_ACP"/>
</dbReference>
<dbReference type="Proteomes" id="UP001166286">
    <property type="component" value="Unassembled WGS sequence"/>
</dbReference>
<dbReference type="Gene3D" id="3.30.300.30">
    <property type="match status" value="1"/>
</dbReference>
<keyword evidence="2" id="KW-0597">Phosphoprotein</keyword>
<name>A0AA39R4Y0_9LECA</name>